<dbReference type="Pfam" id="PF00395">
    <property type="entry name" value="SLH"/>
    <property type="match status" value="1"/>
</dbReference>
<dbReference type="AlphaFoldDB" id="A0A1C0YUG2"/>
<feature type="domain" description="SLH" evidence="2">
    <location>
        <begin position="24"/>
        <end position="87"/>
    </location>
</feature>
<organism evidence="3 4">
    <name type="scientific">Caryophanon latum</name>
    <dbReference type="NCBI Taxonomy" id="33977"/>
    <lineage>
        <taxon>Bacteria</taxon>
        <taxon>Bacillati</taxon>
        <taxon>Bacillota</taxon>
        <taxon>Bacilli</taxon>
        <taxon>Bacillales</taxon>
        <taxon>Caryophanaceae</taxon>
        <taxon>Caryophanon</taxon>
    </lineage>
</organism>
<dbReference type="OrthoDB" id="2839183at2"/>
<evidence type="ECO:0000313" key="4">
    <source>
        <dbReference type="Proteomes" id="UP000093482"/>
    </source>
</evidence>
<protein>
    <recommendedName>
        <fullName evidence="2">SLH domain-containing protein</fullName>
    </recommendedName>
</protein>
<dbReference type="PROSITE" id="PS51272">
    <property type="entry name" value="SLH"/>
    <property type="match status" value="2"/>
</dbReference>
<gene>
    <name evidence="3" type="ORF">A6K76_01785</name>
</gene>
<dbReference type="RefSeq" id="WP_066464221.1">
    <property type="nucleotide sequence ID" value="NZ_MATO01000034.1"/>
</dbReference>
<feature type="chain" id="PRO_5008649252" description="SLH domain-containing protein" evidence="1">
    <location>
        <begin position="25"/>
        <end position="574"/>
    </location>
</feature>
<dbReference type="Proteomes" id="UP000093482">
    <property type="component" value="Unassembled WGS sequence"/>
</dbReference>
<comment type="caution">
    <text evidence="3">The sequence shown here is derived from an EMBL/GenBank/DDBJ whole genome shotgun (WGS) entry which is preliminary data.</text>
</comment>
<evidence type="ECO:0000259" key="2">
    <source>
        <dbReference type="PROSITE" id="PS51272"/>
    </source>
</evidence>
<keyword evidence="1" id="KW-0732">Signal</keyword>
<feature type="signal peptide" evidence="1">
    <location>
        <begin position="1"/>
        <end position="24"/>
    </location>
</feature>
<evidence type="ECO:0000313" key="3">
    <source>
        <dbReference type="EMBL" id="OCS90805.1"/>
    </source>
</evidence>
<name>A0A1C0YUG2_9BACL</name>
<dbReference type="InterPro" id="IPR001119">
    <property type="entry name" value="SLH_dom"/>
</dbReference>
<reference evidence="3 4" key="1">
    <citation type="submission" date="2016-07" db="EMBL/GenBank/DDBJ databases">
        <title>Caryophanon latum genome sequencing.</title>
        <authorList>
            <person name="Verma A."/>
            <person name="Pal Y."/>
            <person name="Krishnamurthi S."/>
        </authorList>
    </citation>
    <scope>NUCLEOTIDE SEQUENCE [LARGE SCALE GENOMIC DNA]</scope>
    <source>
        <strain evidence="3 4">DSM 14151</strain>
    </source>
</reference>
<sequence length="574" mass="62765">MKRNLWAATFATAVIVAAAPIAQAATFTDIASYDEATQKEITSLHELGIINGTTATTFSPARDITRSQVVKILGRYLVKEGYATIPADALTKERYSDIKVTGSDKELIQLAAVVKDYGIFNGSNGQLKPRDVMNRQNMVLVLSRLVDAVQKDSNVLVMMAKGKPTNVTDLAKAKAETKDIIQAFNALGLSNAATFNPNNNVKRSHFASFMYRIIELLDESEVEETPTTPTLPPGTYRASDLGLQSITRIADATSEIGAKLTNGMLQVVQATNNTPEDFFEIVDVEGKTLFGHTRSTPAEFFADSNGYVSLEQYLGISVRVPIAAFKLDTFSSLSYKTTDGATDEAAAIHANGVLVLSDSIGVNNIVTLTLRGTYKGQAVTRTVQYYFNGLGEAIFNTPNKNVALNYHYEMADTGDILMDGEIATNKTLYYFPINETLGWDAVAFGDDWTINQLKALFGTNGTKSSIDFKKHNAMLIVDDELTNYGVKSIEFMDSFITSYTQNVKLPFSVNIESIEVMGDVTVKRVSNDTLALTVIGPEPEDALIFIETTSGREYILAVREEDSVLSVEEVGDDW</sequence>
<feature type="domain" description="SLH" evidence="2">
    <location>
        <begin position="164"/>
        <end position="224"/>
    </location>
</feature>
<keyword evidence="4" id="KW-1185">Reference proteome</keyword>
<accession>A0A1C0YUG2</accession>
<evidence type="ECO:0000256" key="1">
    <source>
        <dbReference type="SAM" id="SignalP"/>
    </source>
</evidence>
<proteinExistence type="predicted"/>
<dbReference type="EMBL" id="MATO01000034">
    <property type="protein sequence ID" value="OCS90805.1"/>
    <property type="molecule type" value="Genomic_DNA"/>
</dbReference>